<reference evidence="1 2" key="1">
    <citation type="submission" date="2020-07" db="EMBL/GenBank/DDBJ databases">
        <authorList>
            <person name="Feng H."/>
        </authorList>
    </citation>
    <scope>NUCLEOTIDE SEQUENCE [LARGE SCALE GENOMIC DNA]</scope>
    <source>
        <strain evidence="2">s-10</strain>
    </source>
</reference>
<dbReference type="RefSeq" id="WP_181754538.1">
    <property type="nucleotide sequence ID" value="NZ_JACEIQ010000028.1"/>
</dbReference>
<comment type="caution">
    <text evidence="1">The sequence shown here is derived from an EMBL/GenBank/DDBJ whole genome shotgun (WGS) entry which is preliminary data.</text>
</comment>
<gene>
    <name evidence="1" type="ORF">H1191_18545</name>
</gene>
<dbReference type="Proteomes" id="UP000535491">
    <property type="component" value="Unassembled WGS sequence"/>
</dbReference>
<proteinExistence type="predicted"/>
<dbReference type="EMBL" id="JACEIQ010000028">
    <property type="protein sequence ID" value="MBA4496266.1"/>
    <property type="molecule type" value="Genomic_DNA"/>
</dbReference>
<dbReference type="AlphaFoldDB" id="A0A7W1WUF6"/>
<protein>
    <submittedName>
        <fullName evidence="1">Uncharacterized protein</fullName>
    </submittedName>
</protein>
<name>A0A7W1WUF6_9BACL</name>
<organism evidence="1 2">
    <name type="scientific">Paenactinomyces guangxiensis</name>
    <dbReference type="NCBI Taxonomy" id="1490290"/>
    <lineage>
        <taxon>Bacteria</taxon>
        <taxon>Bacillati</taxon>
        <taxon>Bacillota</taxon>
        <taxon>Bacilli</taxon>
        <taxon>Bacillales</taxon>
        <taxon>Thermoactinomycetaceae</taxon>
        <taxon>Paenactinomyces</taxon>
    </lineage>
</organism>
<keyword evidence="2" id="KW-1185">Reference proteome</keyword>
<evidence type="ECO:0000313" key="1">
    <source>
        <dbReference type="EMBL" id="MBA4496266.1"/>
    </source>
</evidence>
<evidence type="ECO:0000313" key="2">
    <source>
        <dbReference type="Proteomes" id="UP000535491"/>
    </source>
</evidence>
<sequence length="207" mass="25529">MFYSPSKKKVRGWKRQIRKIEDWKQRVNTLDMKTLEEYHRDYVKIWIYPWYNLEKRNPPLWYSRLVLAEMIEIYLDWHKKMTKTGEDFYLKIWLYDPDFIHSQIVVAYKSCLHFYDKTFEVNPNTKPFPYHKFDSIRDQLKRFSWKLHLNQVTYTESDLTEGWYTKKEAERIRTKADQIKQIDMGNGEFETIYSIYTGDVWIGTFKE</sequence>
<accession>A0A7W1WUF6</accession>